<organism evidence="3 4">
    <name type="scientific">Candidatus Ordinivivax streblomastigis</name>
    <dbReference type="NCBI Taxonomy" id="2540710"/>
    <lineage>
        <taxon>Bacteria</taxon>
        <taxon>Pseudomonadati</taxon>
        <taxon>Bacteroidota</taxon>
        <taxon>Bacteroidia</taxon>
        <taxon>Bacteroidales</taxon>
        <taxon>Candidatus Ordinivivax</taxon>
    </lineage>
</organism>
<accession>A0A5M8P1Y1</accession>
<keyword evidence="2" id="KW-0732">Signal</keyword>
<feature type="signal peptide" evidence="2">
    <location>
        <begin position="1"/>
        <end position="21"/>
    </location>
</feature>
<feature type="region of interest" description="Disordered" evidence="1">
    <location>
        <begin position="145"/>
        <end position="183"/>
    </location>
</feature>
<evidence type="ECO:0000256" key="2">
    <source>
        <dbReference type="SAM" id="SignalP"/>
    </source>
</evidence>
<reference evidence="3 4" key="1">
    <citation type="submission" date="2019-03" db="EMBL/GenBank/DDBJ databases">
        <title>Single cell metagenomics reveals metabolic interactions within the superorganism composed of flagellate Streblomastix strix and complex community of Bacteroidetes bacteria on its surface.</title>
        <authorList>
            <person name="Treitli S.C."/>
            <person name="Kolisko M."/>
            <person name="Husnik F."/>
            <person name="Keeling P."/>
            <person name="Hampl V."/>
        </authorList>
    </citation>
    <scope>NUCLEOTIDE SEQUENCE [LARGE SCALE GENOMIC DNA]</scope>
    <source>
        <strain evidence="3">St1</strain>
    </source>
</reference>
<evidence type="ECO:0000313" key="4">
    <source>
        <dbReference type="Proteomes" id="UP000324575"/>
    </source>
</evidence>
<evidence type="ECO:0000313" key="3">
    <source>
        <dbReference type="EMBL" id="KAA6302457.1"/>
    </source>
</evidence>
<protein>
    <recommendedName>
        <fullName evidence="5">Periplasmic heavy metal sensor</fullName>
    </recommendedName>
</protein>
<dbReference type="Proteomes" id="UP000324575">
    <property type="component" value="Unassembled WGS sequence"/>
</dbReference>
<dbReference type="EMBL" id="SNRX01000007">
    <property type="protein sequence ID" value="KAA6302457.1"/>
    <property type="molecule type" value="Genomic_DNA"/>
</dbReference>
<feature type="chain" id="PRO_5024313300" description="Periplasmic heavy metal sensor" evidence="2">
    <location>
        <begin position="22"/>
        <end position="183"/>
    </location>
</feature>
<gene>
    <name evidence="3" type="ORF">EZS26_001289</name>
</gene>
<name>A0A5M8P1Y1_9BACT</name>
<evidence type="ECO:0000256" key="1">
    <source>
        <dbReference type="SAM" id="MobiDB-lite"/>
    </source>
</evidence>
<proteinExistence type="predicted"/>
<sequence>MKTKVLVVLLLGLGMSSGLFAQQQTEEQRRARFEKFQAERVDFITKAVGLTDEEGSAFWQIVNDLQTQKFELNKPLREELRKIREAKRKNATVSEAQYKKVIELKNSIRIKEAQLDQEYSAKLLKVVSAEKVFLYQNAEQEFGQKALESRRGRNTQSSLHNRSQKTEKSADARRTPRRNHTKV</sequence>
<evidence type="ECO:0008006" key="5">
    <source>
        <dbReference type="Google" id="ProtNLM"/>
    </source>
</evidence>
<feature type="compositionally biased region" description="Basic and acidic residues" evidence="1">
    <location>
        <begin position="164"/>
        <end position="174"/>
    </location>
</feature>
<dbReference type="AlphaFoldDB" id="A0A5M8P1Y1"/>
<comment type="caution">
    <text evidence="3">The sequence shown here is derived from an EMBL/GenBank/DDBJ whole genome shotgun (WGS) entry which is preliminary data.</text>
</comment>